<dbReference type="SUPFAM" id="SSF160904">
    <property type="entry name" value="Jann2411-like"/>
    <property type="match status" value="1"/>
</dbReference>
<dbReference type="Proteomes" id="UP000319103">
    <property type="component" value="Unassembled WGS sequence"/>
</dbReference>
<feature type="domain" description="Zinc finger CGNR" evidence="1">
    <location>
        <begin position="167"/>
        <end position="207"/>
    </location>
</feature>
<evidence type="ECO:0000313" key="3">
    <source>
        <dbReference type="Proteomes" id="UP000319103"/>
    </source>
</evidence>
<dbReference type="InterPro" id="IPR023286">
    <property type="entry name" value="ABATE_dom_sf"/>
</dbReference>
<dbReference type="RefSeq" id="WP_141635272.1">
    <property type="nucleotide sequence ID" value="NZ_VIGB01000003.1"/>
</dbReference>
<proteinExistence type="predicted"/>
<keyword evidence="3" id="KW-1185">Reference proteome</keyword>
<dbReference type="InterPro" id="IPR010852">
    <property type="entry name" value="ABATE"/>
</dbReference>
<dbReference type="Pfam" id="PF07336">
    <property type="entry name" value="ABATE"/>
    <property type="match status" value="1"/>
</dbReference>
<accession>A0A540W8M3</accession>
<dbReference type="Gene3D" id="1.10.3300.10">
    <property type="entry name" value="Jann2411-like domain"/>
    <property type="match status" value="1"/>
</dbReference>
<gene>
    <name evidence="2" type="ORF">E6W39_23925</name>
</gene>
<evidence type="ECO:0000313" key="2">
    <source>
        <dbReference type="EMBL" id="TQF04714.1"/>
    </source>
</evidence>
<reference evidence="2 3" key="1">
    <citation type="submission" date="2019-06" db="EMBL/GenBank/DDBJ databases">
        <title>Description of Kitasatospora acidophila sp. nov. isolated from pine grove soil, and reclassification of Streptomyces novaecaesareae to Kitasatospora novaeceasareae comb. nov.</title>
        <authorList>
            <person name="Kim M.J."/>
        </authorList>
    </citation>
    <scope>NUCLEOTIDE SEQUENCE [LARGE SCALE GENOMIC DNA]</scope>
    <source>
        <strain evidence="2 3">MMS16-CNU292</strain>
    </source>
</reference>
<dbReference type="InterPro" id="IPR021005">
    <property type="entry name" value="Znf_CGNR"/>
</dbReference>
<organism evidence="2 3">
    <name type="scientific">Kitasatospora acidiphila</name>
    <dbReference type="NCBI Taxonomy" id="2567942"/>
    <lineage>
        <taxon>Bacteria</taxon>
        <taxon>Bacillati</taxon>
        <taxon>Actinomycetota</taxon>
        <taxon>Actinomycetes</taxon>
        <taxon>Kitasatosporales</taxon>
        <taxon>Streptomycetaceae</taxon>
        <taxon>Kitasatospora</taxon>
    </lineage>
</organism>
<evidence type="ECO:0000259" key="1">
    <source>
        <dbReference type="Pfam" id="PF11706"/>
    </source>
</evidence>
<sequence length="213" mass="22211">MTTGVYLALELASTVRHDGNGGVADDLTDLAGLAGWVDAQRERLAAAGFTAAPTALAAALADQETLAQVLAVRAALRALLARAVSPAPPSPADAHRLIPAEQAVLRLNAAAQREPVAPRLDWPAGAEPHARWQPVAVPAAAGEVAAGLGAALARASIGFLTGPEVRRLRACTAPRCVRYFLQGHGRQEFCKPSCGNRARAARHYQRHHAGPQA</sequence>
<dbReference type="PANTHER" id="PTHR35525">
    <property type="entry name" value="BLL6575 PROTEIN"/>
    <property type="match status" value="1"/>
</dbReference>
<comment type="caution">
    <text evidence="2">The sequence shown here is derived from an EMBL/GenBank/DDBJ whole genome shotgun (WGS) entry which is preliminary data.</text>
</comment>
<protein>
    <recommendedName>
        <fullName evidence="1">Zinc finger CGNR domain-containing protein</fullName>
    </recommendedName>
</protein>
<dbReference type="PANTHER" id="PTHR35525:SF3">
    <property type="entry name" value="BLL6575 PROTEIN"/>
    <property type="match status" value="1"/>
</dbReference>
<dbReference type="EMBL" id="VIGB01000003">
    <property type="protein sequence ID" value="TQF04714.1"/>
    <property type="molecule type" value="Genomic_DNA"/>
</dbReference>
<dbReference type="AlphaFoldDB" id="A0A540W8M3"/>
<dbReference type="Pfam" id="PF11706">
    <property type="entry name" value="zf-CGNR"/>
    <property type="match status" value="1"/>
</dbReference>
<name>A0A540W8M3_9ACTN</name>
<dbReference type="OrthoDB" id="3872708at2"/>